<evidence type="ECO:0000313" key="6">
    <source>
        <dbReference type="EMBL" id="SHK76398.1"/>
    </source>
</evidence>
<dbReference type="GO" id="GO:0016410">
    <property type="term" value="F:N-acyltransferase activity"/>
    <property type="evidence" value="ECO:0007669"/>
    <property type="project" value="InterPro"/>
</dbReference>
<evidence type="ECO:0000313" key="7">
    <source>
        <dbReference type="Proteomes" id="UP000183997"/>
    </source>
</evidence>
<evidence type="ECO:0000256" key="2">
    <source>
        <dbReference type="ARBA" id="ARBA00022556"/>
    </source>
</evidence>
<keyword evidence="3 6" id="KW-0808">Transferase</keyword>
<dbReference type="EMBL" id="FRAR01000023">
    <property type="protein sequence ID" value="SHK76398.1"/>
    <property type="molecule type" value="Genomic_DNA"/>
</dbReference>
<dbReference type="GO" id="GO:0016020">
    <property type="term" value="C:membrane"/>
    <property type="evidence" value="ECO:0007669"/>
    <property type="project" value="GOC"/>
</dbReference>
<dbReference type="InterPro" id="IPR011004">
    <property type="entry name" value="Trimer_LpxA-like_sf"/>
</dbReference>
<keyword evidence="7" id="KW-1185">Reference proteome</keyword>
<dbReference type="Pfam" id="PF00132">
    <property type="entry name" value="Hexapep"/>
    <property type="match status" value="1"/>
</dbReference>
<proteinExistence type="predicted"/>
<dbReference type="CDD" id="cd03352">
    <property type="entry name" value="LbH_LpxD"/>
    <property type="match status" value="1"/>
</dbReference>
<dbReference type="InterPro" id="IPR001451">
    <property type="entry name" value="Hexapep"/>
</dbReference>
<protein>
    <submittedName>
        <fullName evidence="6">UDP-3-O-[3-hydroxymyristoyl] glucosamine N-acyltransferase</fullName>
    </submittedName>
</protein>
<dbReference type="PANTHER" id="PTHR43378">
    <property type="entry name" value="UDP-3-O-ACYLGLUCOSAMINE N-ACYLTRANSFERASE"/>
    <property type="match status" value="1"/>
</dbReference>
<keyword evidence="4" id="KW-0443">Lipid metabolism</keyword>
<evidence type="ECO:0000256" key="4">
    <source>
        <dbReference type="ARBA" id="ARBA00023098"/>
    </source>
</evidence>
<evidence type="ECO:0000256" key="1">
    <source>
        <dbReference type="ARBA" id="ARBA00022516"/>
    </source>
</evidence>
<dbReference type="STRING" id="1121421.SAMN02745123_03044"/>
<evidence type="ECO:0000256" key="5">
    <source>
        <dbReference type="ARBA" id="ARBA00023315"/>
    </source>
</evidence>
<keyword evidence="2" id="KW-0441">Lipid A biosynthesis</keyword>
<dbReference type="InterPro" id="IPR007691">
    <property type="entry name" value="LpxD"/>
</dbReference>
<dbReference type="Pfam" id="PF14602">
    <property type="entry name" value="Hexapep_2"/>
    <property type="match status" value="1"/>
</dbReference>
<evidence type="ECO:0000256" key="3">
    <source>
        <dbReference type="ARBA" id="ARBA00022679"/>
    </source>
</evidence>
<reference evidence="7" key="1">
    <citation type="submission" date="2016-11" db="EMBL/GenBank/DDBJ databases">
        <authorList>
            <person name="Varghese N."/>
            <person name="Submissions S."/>
        </authorList>
    </citation>
    <scope>NUCLEOTIDE SEQUENCE [LARGE SCALE GENOMIC DNA]</scope>
    <source>
        <strain evidence="7">DSM 10349</strain>
    </source>
</reference>
<dbReference type="Gene3D" id="2.160.10.10">
    <property type="entry name" value="Hexapeptide repeat proteins"/>
    <property type="match status" value="1"/>
</dbReference>
<dbReference type="SUPFAM" id="SSF51161">
    <property type="entry name" value="Trimeric LpxA-like enzymes"/>
    <property type="match status" value="1"/>
</dbReference>
<dbReference type="Proteomes" id="UP000183997">
    <property type="component" value="Unassembled WGS sequence"/>
</dbReference>
<keyword evidence="5 6" id="KW-0012">Acyltransferase</keyword>
<sequence>MIRDLLEVLKKNDIPFEFNGNEEWEVDGFSSIYNYRENSLTWIRDIRMLHSDKCRYGDSIRCIVTAMDAPADTVFEAQIRTPDPGKAFFEIVNKIWGTVKPNAISPAAVIEEGAVIGENVAIGANTFISSQAVIGDNCRIGANVFMTGKITIGHDCVVQSGAALGEDGFAFIIEPDKLTHVKHYGGITIGNHVSIGANCCICRGTIDDTIIGNYVKINALCHIAHNVHIEPRTVVAAGAVIMGSVHIGSDCWISTATIRDHRSVGSHVTVGMGSVVVSNIEDNMTVVGCPAKPLEFKNG</sequence>
<dbReference type="PANTHER" id="PTHR43378:SF2">
    <property type="entry name" value="UDP-3-O-ACYLGLUCOSAMINE N-ACYLTRANSFERASE 1, MITOCHONDRIAL-RELATED"/>
    <property type="match status" value="1"/>
</dbReference>
<name>A0A1M6V4K9_9FIRM</name>
<accession>A0A1M6V4K9</accession>
<dbReference type="AlphaFoldDB" id="A0A1M6V4K9"/>
<gene>
    <name evidence="6" type="ORF">SAMN02745123_03044</name>
</gene>
<dbReference type="GO" id="GO:0009245">
    <property type="term" value="P:lipid A biosynthetic process"/>
    <property type="evidence" value="ECO:0007669"/>
    <property type="project" value="UniProtKB-KW"/>
</dbReference>
<keyword evidence="1" id="KW-0444">Lipid biosynthesis</keyword>
<organism evidence="6 7">
    <name type="scientific">Desulforamulus aeronauticus DSM 10349</name>
    <dbReference type="NCBI Taxonomy" id="1121421"/>
    <lineage>
        <taxon>Bacteria</taxon>
        <taxon>Bacillati</taxon>
        <taxon>Bacillota</taxon>
        <taxon>Clostridia</taxon>
        <taxon>Eubacteriales</taxon>
        <taxon>Peptococcaceae</taxon>
        <taxon>Desulforamulus</taxon>
    </lineage>
</organism>